<comment type="caution">
    <text evidence="1">The sequence shown here is derived from an EMBL/GenBank/DDBJ whole genome shotgun (WGS) entry which is preliminary data.</text>
</comment>
<dbReference type="Proteomes" id="UP000482960">
    <property type="component" value="Unassembled WGS sequence"/>
</dbReference>
<evidence type="ECO:0000313" key="2">
    <source>
        <dbReference type="Proteomes" id="UP000482960"/>
    </source>
</evidence>
<evidence type="ECO:0000313" key="1">
    <source>
        <dbReference type="EMBL" id="GFJ88412.1"/>
    </source>
</evidence>
<gene>
    <name evidence="1" type="ORF">Prum_020540</name>
</gene>
<reference evidence="1 2" key="1">
    <citation type="submission" date="2020-03" db="EMBL/GenBank/DDBJ databases">
        <title>Whole genome shotgun sequence of Phytohabitans rumicis NBRC 108638.</title>
        <authorList>
            <person name="Komaki H."/>
            <person name="Tamura T."/>
        </authorList>
    </citation>
    <scope>NUCLEOTIDE SEQUENCE [LARGE SCALE GENOMIC DNA]</scope>
    <source>
        <strain evidence="1 2">NBRC 108638</strain>
    </source>
</reference>
<proteinExistence type="predicted"/>
<sequence length="66" mass="6916">MEVAREVTARSSTGAEPSFTISVVIRTAATPGADRKTESTRRPVAASTWLTRSRCHGPSPSASCPA</sequence>
<protein>
    <submittedName>
        <fullName evidence="1">Uncharacterized protein</fullName>
    </submittedName>
</protein>
<keyword evidence="2" id="KW-1185">Reference proteome</keyword>
<accession>A0A6V8KTG5</accession>
<name>A0A6V8KTG5_9ACTN</name>
<reference evidence="1 2" key="2">
    <citation type="submission" date="2020-03" db="EMBL/GenBank/DDBJ databases">
        <authorList>
            <person name="Ichikawa N."/>
            <person name="Kimura A."/>
            <person name="Kitahashi Y."/>
            <person name="Uohara A."/>
        </authorList>
    </citation>
    <scope>NUCLEOTIDE SEQUENCE [LARGE SCALE GENOMIC DNA]</scope>
    <source>
        <strain evidence="1 2">NBRC 108638</strain>
    </source>
</reference>
<dbReference type="AlphaFoldDB" id="A0A6V8KTG5"/>
<organism evidence="1 2">
    <name type="scientific">Phytohabitans rumicis</name>
    <dbReference type="NCBI Taxonomy" id="1076125"/>
    <lineage>
        <taxon>Bacteria</taxon>
        <taxon>Bacillati</taxon>
        <taxon>Actinomycetota</taxon>
        <taxon>Actinomycetes</taxon>
        <taxon>Micromonosporales</taxon>
        <taxon>Micromonosporaceae</taxon>
    </lineage>
</organism>
<dbReference type="EMBL" id="BLPG01000001">
    <property type="protein sequence ID" value="GFJ88412.1"/>
    <property type="molecule type" value="Genomic_DNA"/>
</dbReference>